<dbReference type="InterPro" id="IPR016188">
    <property type="entry name" value="PurM-like_N"/>
</dbReference>
<comment type="caution">
    <text evidence="5">The sequence shown here is derived from an EMBL/GenBank/DDBJ whole genome shotgun (WGS) entry which is preliminary data.</text>
</comment>
<dbReference type="Proteomes" id="UP000031307">
    <property type="component" value="Unassembled WGS sequence"/>
</dbReference>
<comment type="similarity">
    <text evidence="2">Belongs to the thiamine-monophosphate kinase family.</text>
</comment>
<dbReference type="EMBL" id="JSAM01000099">
    <property type="protein sequence ID" value="KIA76923.1"/>
    <property type="molecule type" value="Genomic_DNA"/>
</dbReference>
<feature type="binding site" evidence="2">
    <location>
        <position position="238"/>
    </location>
    <ligand>
        <name>ATP</name>
        <dbReference type="ChEBI" id="CHEBI:30616"/>
    </ligand>
</feature>
<proteinExistence type="inferred from homology"/>
<protein>
    <recommendedName>
        <fullName evidence="2">Thiamine-monophosphate kinase</fullName>
        <shortName evidence="2">TMP kinase</shortName>
        <shortName evidence="2">Thiamine-phosphate kinase</shortName>
        <ecNumber evidence="2">2.7.4.16</ecNumber>
    </recommendedName>
</protein>
<feature type="binding site" evidence="2">
    <location>
        <position position="67"/>
    </location>
    <ligand>
        <name>Mg(2+)</name>
        <dbReference type="ChEBI" id="CHEBI:18420"/>
        <label>1</label>
    </ligand>
</feature>
<keyword evidence="2 5" id="KW-0808">Transferase</keyword>
<comment type="pathway">
    <text evidence="2">Cofactor biosynthesis; thiamine diphosphate biosynthesis; thiamine diphosphate from thiamine phosphate: step 1/1.</text>
</comment>
<dbReference type="PANTHER" id="PTHR30270:SF0">
    <property type="entry name" value="THIAMINE-MONOPHOSPHATE KINASE"/>
    <property type="match status" value="1"/>
</dbReference>
<reference evidence="5 6" key="1">
    <citation type="journal article" date="2014" name="Mol. Biol. Evol.">
        <title>Massive expansion of Ubiquitination-related gene families within the Chlamydiae.</title>
        <authorList>
            <person name="Domman D."/>
            <person name="Collingro A."/>
            <person name="Lagkouvardos I."/>
            <person name="Gehre L."/>
            <person name="Weinmaier T."/>
            <person name="Rattei T."/>
            <person name="Subtil A."/>
            <person name="Horn M."/>
        </authorList>
    </citation>
    <scope>NUCLEOTIDE SEQUENCE [LARGE SCALE GENOMIC DNA]</scope>
    <source>
        <strain evidence="5 6">OEW1</strain>
    </source>
</reference>
<feature type="binding site" evidence="2">
    <location>
        <position position="144"/>
    </location>
    <ligand>
        <name>Mg(2+)</name>
        <dbReference type="ChEBI" id="CHEBI:18420"/>
        <label>1</label>
    </ligand>
</feature>
<dbReference type="GO" id="GO:0005524">
    <property type="term" value="F:ATP binding"/>
    <property type="evidence" value="ECO:0007669"/>
    <property type="project" value="UniProtKB-UniRule"/>
</dbReference>
<feature type="binding site" evidence="2">
    <location>
        <position position="96"/>
    </location>
    <ligand>
        <name>Mg(2+)</name>
        <dbReference type="ChEBI" id="CHEBI:18420"/>
        <label>4</label>
    </ligand>
</feature>
<feature type="binding site" evidence="2">
    <location>
        <position position="236"/>
    </location>
    <ligand>
        <name>Mg(2+)</name>
        <dbReference type="ChEBI" id="CHEBI:18420"/>
        <label>3</label>
    </ligand>
</feature>
<keyword evidence="1 2" id="KW-0784">Thiamine biosynthesis</keyword>
<gene>
    <name evidence="2 5" type="primary">thiL</name>
    <name evidence="5" type="ORF">DB43_HD00490</name>
</gene>
<feature type="binding site" evidence="2">
    <location>
        <position position="65"/>
    </location>
    <ligand>
        <name>Mg(2+)</name>
        <dbReference type="ChEBI" id="CHEBI:18420"/>
        <label>4</label>
    </ligand>
</feature>
<feature type="binding site" evidence="2">
    <location>
        <position position="74"/>
    </location>
    <ligand>
        <name>substrate</name>
    </ligand>
</feature>
<dbReference type="PATRIC" id="fig|83552.4.peg.1986"/>
<dbReference type="Pfam" id="PF00586">
    <property type="entry name" value="AIRS"/>
    <property type="match status" value="1"/>
</dbReference>
<feature type="binding site" evidence="2">
    <location>
        <position position="170"/>
    </location>
    <ligand>
        <name>ATP</name>
        <dbReference type="ChEBI" id="CHEBI:30616"/>
    </ligand>
</feature>
<feature type="binding site" evidence="2">
    <location>
        <position position="67"/>
    </location>
    <ligand>
        <name>Mg(2+)</name>
        <dbReference type="ChEBI" id="CHEBI:18420"/>
        <label>2</label>
    </ligand>
</feature>
<feature type="binding site" evidence="2">
    <location>
        <position position="239"/>
    </location>
    <ligand>
        <name>Mg(2+)</name>
        <dbReference type="ChEBI" id="CHEBI:18420"/>
        <label>5</label>
    </ligand>
</feature>
<dbReference type="GO" id="GO:0000287">
    <property type="term" value="F:magnesium ion binding"/>
    <property type="evidence" value="ECO:0007669"/>
    <property type="project" value="UniProtKB-UniRule"/>
</dbReference>
<accession>A0A0C1EA20</accession>
<sequence length="352" mass="39111">MTAICILKILKYPRAREKPMQVQDWGEEGIIHYLSHCFSAKNGIVGIGDDCAVIPAENEEAWLVTTDALIEGVHFLKDQIAPIDLGYKTIAVNVSDVAAMGGTPKFAFLTLALPSTVHCEWTRLVLQGIKEACEKWHIQLLGGDTVGSRRDIFINLTLIGSAPQKHIRYRNQAQLGDRICVSGNLGNSGGGLQALKEKIQTTPEVKILLEAHFRPTPHIQQGRWLASQPGVHAMMDVSDGLDLDLKRLIKSSHKGAHVDISKIPLSEELLKMAQTKGWNPLQLALTGGEDYCLLITIDQKKQGVIQDFFKKFGAPLYEIGQITDQVNELTYYDHGEKKEIDFPPFDHFHKSS</sequence>
<keyword evidence="2" id="KW-0547">Nucleotide-binding</keyword>
<dbReference type="Gene3D" id="3.90.650.10">
    <property type="entry name" value="PurM-like C-terminal domain"/>
    <property type="match status" value="1"/>
</dbReference>
<dbReference type="GO" id="GO:0009229">
    <property type="term" value="P:thiamine diphosphate biosynthetic process"/>
    <property type="evidence" value="ECO:0007669"/>
    <property type="project" value="UniProtKB-UniRule"/>
</dbReference>
<dbReference type="EC" id="2.7.4.16" evidence="2"/>
<dbReference type="AlphaFoldDB" id="A0A0C1EA20"/>
<feature type="binding site" evidence="2">
    <location>
        <position position="96"/>
    </location>
    <ligand>
        <name>Mg(2+)</name>
        <dbReference type="ChEBI" id="CHEBI:18420"/>
        <label>3</label>
    </ligand>
</feature>
<evidence type="ECO:0000313" key="6">
    <source>
        <dbReference type="Proteomes" id="UP000031307"/>
    </source>
</evidence>
<feature type="binding site" evidence="2">
    <location>
        <position position="66"/>
    </location>
    <ligand>
        <name>Mg(2+)</name>
        <dbReference type="ChEBI" id="CHEBI:18420"/>
        <label>1</label>
    </ligand>
</feature>
<comment type="catalytic activity">
    <reaction evidence="2">
        <text>thiamine phosphate + ATP = thiamine diphosphate + ADP</text>
        <dbReference type="Rhea" id="RHEA:15913"/>
        <dbReference type="ChEBI" id="CHEBI:30616"/>
        <dbReference type="ChEBI" id="CHEBI:37575"/>
        <dbReference type="ChEBI" id="CHEBI:58937"/>
        <dbReference type="ChEBI" id="CHEBI:456216"/>
        <dbReference type="EC" id="2.7.4.16"/>
    </reaction>
</comment>
<feature type="binding site" evidence="2">
    <location>
        <position position="289"/>
    </location>
    <ligand>
        <name>substrate</name>
    </ligand>
</feature>
<dbReference type="NCBIfam" id="TIGR01379">
    <property type="entry name" value="thiL"/>
    <property type="match status" value="1"/>
</dbReference>
<feature type="binding site" evidence="2">
    <location>
        <position position="96"/>
    </location>
    <ligand>
        <name>Mg(2+)</name>
        <dbReference type="ChEBI" id="CHEBI:18420"/>
        <label>2</label>
    </ligand>
</feature>
<dbReference type="InterPro" id="IPR006283">
    <property type="entry name" value="ThiL-like"/>
</dbReference>
<feature type="domain" description="PurM-like C-terminal" evidence="4">
    <location>
        <begin position="176"/>
        <end position="325"/>
    </location>
</feature>
<name>A0A0C1EA20_9BACT</name>
<feature type="binding site" evidence="2">
    <location>
        <position position="50"/>
    </location>
    <ligand>
        <name>Mg(2+)</name>
        <dbReference type="ChEBI" id="CHEBI:18420"/>
        <label>4</label>
    </ligand>
</feature>
<comment type="function">
    <text evidence="2">Catalyzes the ATP-dependent phosphorylation of thiamine-monophosphate (TMP) to form thiamine-pyrophosphate (TPP), the active form of vitamin B1.</text>
</comment>
<dbReference type="GO" id="GO:0009030">
    <property type="term" value="F:thiamine-phosphate kinase activity"/>
    <property type="evidence" value="ECO:0007669"/>
    <property type="project" value="UniProtKB-UniRule"/>
</dbReference>
<dbReference type="SUPFAM" id="SSF56042">
    <property type="entry name" value="PurM C-terminal domain-like"/>
    <property type="match status" value="1"/>
</dbReference>
<feature type="binding site" evidence="2">
    <location>
        <begin position="143"/>
        <end position="144"/>
    </location>
    <ligand>
        <name>ATP</name>
        <dbReference type="ChEBI" id="CHEBI:30616"/>
    </ligand>
</feature>
<dbReference type="PIRSF" id="PIRSF005303">
    <property type="entry name" value="Thiam_monoph_kin"/>
    <property type="match status" value="1"/>
</dbReference>
<feature type="binding site" evidence="2">
    <location>
        <position position="50"/>
    </location>
    <ligand>
        <name>Mg(2+)</name>
        <dbReference type="ChEBI" id="CHEBI:18420"/>
        <label>3</label>
    </ligand>
</feature>
<keyword evidence="2" id="KW-0067">ATP-binding</keyword>
<evidence type="ECO:0000256" key="2">
    <source>
        <dbReference type="HAMAP-Rule" id="MF_02128"/>
    </source>
</evidence>
<keyword evidence="2 5" id="KW-0418">Kinase</keyword>
<organism evidence="5 6">
    <name type="scientific">Parachlamydia acanthamoebae</name>
    <dbReference type="NCBI Taxonomy" id="83552"/>
    <lineage>
        <taxon>Bacteria</taxon>
        <taxon>Pseudomonadati</taxon>
        <taxon>Chlamydiota</taxon>
        <taxon>Chlamydiia</taxon>
        <taxon>Parachlamydiales</taxon>
        <taxon>Parachlamydiaceae</taxon>
        <taxon>Parachlamydia</taxon>
    </lineage>
</organism>
<dbReference type="InterPro" id="IPR010918">
    <property type="entry name" value="PurM-like_C_dom"/>
</dbReference>
<evidence type="ECO:0000256" key="1">
    <source>
        <dbReference type="ARBA" id="ARBA00022977"/>
    </source>
</evidence>
<comment type="caution">
    <text evidence="2">Lacks conserved residue(s) required for the propagation of feature annotation.</text>
</comment>
<dbReference type="HAMAP" id="MF_02128">
    <property type="entry name" value="TMP_kinase"/>
    <property type="match status" value="1"/>
</dbReference>
<dbReference type="Pfam" id="PF02769">
    <property type="entry name" value="AIRS_C"/>
    <property type="match status" value="1"/>
</dbReference>
<comment type="miscellaneous">
    <text evidence="2">Reaction mechanism of ThiL seems to utilize a direct, inline transfer of the gamma-phosphate of ATP to TMP rather than a phosphorylated enzyme intermediate.</text>
</comment>
<dbReference type="PANTHER" id="PTHR30270">
    <property type="entry name" value="THIAMINE-MONOPHOSPHATE KINASE"/>
    <property type="match status" value="1"/>
</dbReference>
<dbReference type="InterPro" id="IPR036676">
    <property type="entry name" value="PurM-like_C_sf"/>
</dbReference>
<feature type="domain" description="PurM-like N-terminal" evidence="3">
    <location>
        <begin position="48"/>
        <end position="161"/>
    </location>
</feature>
<evidence type="ECO:0000259" key="3">
    <source>
        <dbReference type="Pfam" id="PF00586"/>
    </source>
</evidence>
<dbReference type="CDD" id="cd02194">
    <property type="entry name" value="ThiL"/>
    <property type="match status" value="1"/>
</dbReference>
<feature type="binding site" evidence="2">
    <location>
        <position position="345"/>
    </location>
    <ligand>
        <name>substrate</name>
    </ligand>
</feature>
<dbReference type="GO" id="GO:0009228">
    <property type="term" value="P:thiamine biosynthetic process"/>
    <property type="evidence" value="ECO:0007669"/>
    <property type="project" value="UniProtKB-KW"/>
</dbReference>
<dbReference type="InterPro" id="IPR036921">
    <property type="entry name" value="PurM-like_N_sf"/>
</dbReference>
<dbReference type="UniPathway" id="UPA00060">
    <property type="reaction ID" value="UER00142"/>
</dbReference>
<evidence type="ECO:0000259" key="4">
    <source>
        <dbReference type="Pfam" id="PF02769"/>
    </source>
</evidence>
<keyword evidence="2" id="KW-0460">Magnesium</keyword>
<dbReference type="SUPFAM" id="SSF55326">
    <property type="entry name" value="PurM N-terminal domain-like"/>
    <property type="match status" value="1"/>
</dbReference>
<keyword evidence="2" id="KW-0479">Metal-binding</keyword>
<dbReference type="Gene3D" id="3.30.1330.10">
    <property type="entry name" value="PurM-like, N-terminal domain"/>
    <property type="match status" value="1"/>
</dbReference>
<evidence type="ECO:0000313" key="5">
    <source>
        <dbReference type="EMBL" id="KIA76923.1"/>
    </source>
</evidence>